<evidence type="ECO:0000256" key="2">
    <source>
        <dbReference type="PROSITE-ProRule" id="PRU00708"/>
    </source>
</evidence>
<dbReference type="InterPro" id="IPR011990">
    <property type="entry name" value="TPR-like_helical_dom_sf"/>
</dbReference>
<reference evidence="3 4" key="1">
    <citation type="submission" date="2024-02" db="EMBL/GenBank/DDBJ databases">
        <authorList>
            <person name="Chen Y."/>
            <person name="Shah S."/>
            <person name="Dougan E. K."/>
            <person name="Thang M."/>
            <person name="Chan C."/>
        </authorList>
    </citation>
    <scope>NUCLEOTIDE SEQUENCE [LARGE SCALE GENOMIC DNA]</scope>
</reference>
<gene>
    <name evidence="3" type="ORF">SCF082_LOCUS35739</name>
</gene>
<sequence>MAPADTAHARSAARVAEIGELGRQGRGMAEEMPRAESIGYRSWLDALAILSFPSFPLDVYACGAVVRACAQNGEWPAALGAIRLAQEVTVKANVVVCNTAISACAKGHHWQGALALFHDLAQQDIQADVVSYGSLISACAQVRNWQLAMAAVRLMQQQEVPANEMTCSAAISACEDSSWRWALELFEEMLMERLEADIVVSTALMTALSFGNHWEHCLHIAADLGEKVTQTTSNALATCLQRSAQWAWVLSLLEQMETGRGLAKRCTADSITYAAAIAAYGAGGHWPQALRLLWVAPAPNAILLNVAIAACGENMQWHWSLQLLEAGITPDLISYNSAMTACGAASQWQRALVVFESMKVPPDLVTFNALVTALGTGRQWRLALSVLSAAALRQVRPGTVTYNAAIAAMEPWRPSLALLSSAASSMVRVDEVGMAAAMSVCERGHLWQQSLTLLNAKNCWSALSLIAKNALLAAFEKVDDWRSSLVALGQMCSETLQIDEAVDRPIGIIGAKGCEGIGLKGGGA</sequence>
<dbReference type="Proteomes" id="UP001642464">
    <property type="component" value="Unassembled WGS sequence"/>
</dbReference>
<organism evidence="3 4">
    <name type="scientific">Durusdinium trenchii</name>
    <dbReference type="NCBI Taxonomy" id="1381693"/>
    <lineage>
        <taxon>Eukaryota</taxon>
        <taxon>Sar</taxon>
        <taxon>Alveolata</taxon>
        <taxon>Dinophyceae</taxon>
        <taxon>Suessiales</taxon>
        <taxon>Symbiodiniaceae</taxon>
        <taxon>Durusdinium</taxon>
    </lineage>
</organism>
<dbReference type="NCBIfam" id="TIGR00756">
    <property type="entry name" value="PPR"/>
    <property type="match status" value="2"/>
</dbReference>
<dbReference type="PANTHER" id="PTHR47447:SF17">
    <property type="entry name" value="OS12G0638900 PROTEIN"/>
    <property type="match status" value="1"/>
</dbReference>
<evidence type="ECO:0000256" key="1">
    <source>
        <dbReference type="ARBA" id="ARBA00022737"/>
    </source>
</evidence>
<dbReference type="PANTHER" id="PTHR47447">
    <property type="entry name" value="OS03G0856100 PROTEIN"/>
    <property type="match status" value="1"/>
</dbReference>
<feature type="repeat" description="PPR" evidence="2">
    <location>
        <begin position="93"/>
        <end position="127"/>
    </location>
</feature>
<dbReference type="Gene3D" id="1.25.40.10">
    <property type="entry name" value="Tetratricopeptide repeat domain"/>
    <property type="match status" value="3"/>
</dbReference>
<evidence type="ECO:0000313" key="3">
    <source>
        <dbReference type="EMBL" id="CAK9072749.1"/>
    </source>
</evidence>
<evidence type="ECO:0000313" key="4">
    <source>
        <dbReference type="Proteomes" id="UP001642464"/>
    </source>
</evidence>
<keyword evidence="4" id="KW-1185">Reference proteome</keyword>
<proteinExistence type="predicted"/>
<dbReference type="Pfam" id="PF13812">
    <property type="entry name" value="PPR_3"/>
    <property type="match status" value="2"/>
</dbReference>
<accession>A0ABP0PAE9</accession>
<dbReference type="InterPro" id="IPR002885">
    <property type="entry name" value="PPR_rpt"/>
</dbReference>
<name>A0ABP0PAE9_9DINO</name>
<feature type="repeat" description="PPR" evidence="2">
    <location>
        <begin position="128"/>
        <end position="162"/>
    </location>
</feature>
<dbReference type="PROSITE" id="PS51375">
    <property type="entry name" value="PPR"/>
    <property type="match status" value="2"/>
</dbReference>
<dbReference type="EMBL" id="CAXAMM010034402">
    <property type="protein sequence ID" value="CAK9072749.1"/>
    <property type="molecule type" value="Genomic_DNA"/>
</dbReference>
<protein>
    <submittedName>
        <fullName evidence="3">Chloroplastic (Protein MATURATION OF RBCL 1) (AtMRL1)</fullName>
    </submittedName>
</protein>
<keyword evidence="1" id="KW-0677">Repeat</keyword>
<comment type="caution">
    <text evidence="3">The sequence shown here is derived from an EMBL/GenBank/DDBJ whole genome shotgun (WGS) entry which is preliminary data.</text>
</comment>